<comment type="caution">
    <text evidence="2">The sequence shown here is derived from an EMBL/GenBank/DDBJ whole genome shotgun (WGS) entry which is preliminary data.</text>
</comment>
<reference evidence="2 3" key="1">
    <citation type="journal article" date="2016" name="Nat. Commun.">
        <title>Thousands of microbial genomes shed light on interconnected biogeochemical processes in an aquifer system.</title>
        <authorList>
            <person name="Anantharaman K."/>
            <person name="Brown C.T."/>
            <person name="Hug L.A."/>
            <person name="Sharon I."/>
            <person name="Castelle C.J."/>
            <person name="Probst A.J."/>
            <person name="Thomas B.C."/>
            <person name="Singh A."/>
            <person name="Wilkins M.J."/>
            <person name="Karaoz U."/>
            <person name="Brodie E.L."/>
            <person name="Williams K.H."/>
            <person name="Hubbard S.S."/>
            <person name="Banfield J.F."/>
        </authorList>
    </citation>
    <scope>NUCLEOTIDE SEQUENCE [LARGE SCALE GENOMIC DNA]</scope>
</reference>
<evidence type="ECO:0000313" key="3">
    <source>
        <dbReference type="Proteomes" id="UP000178603"/>
    </source>
</evidence>
<dbReference type="Proteomes" id="UP000178603">
    <property type="component" value="Unassembled WGS sequence"/>
</dbReference>
<protein>
    <recommendedName>
        <fullName evidence="1">Putative phage metallopeptidase domain-containing protein</fullName>
    </recommendedName>
</protein>
<gene>
    <name evidence="2" type="ORF">A3E44_05815</name>
</gene>
<dbReference type="AlphaFoldDB" id="A0A1F8AQM3"/>
<accession>A0A1F8AQM3</accession>
<dbReference type="InterPro" id="IPR043998">
    <property type="entry name" value="Put_Metallopep"/>
</dbReference>
<feature type="domain" description="Putative phage metallopeptidase" evidence="1">
    <location>
        <begin position="8"/>
        <end position="92"/>
    </location>
</feature>
<evidence type="ECO:0000259" key="1">
    <source>
        <dbReference type="Pfam" id="PF18894"/>
    </source>
</evidence>
<name>A0A1F8AQM3_9BACT</name>
<proteinExistence type="predicted"/>
<dbReference type="EMBL" id="MGGW01000020">
    <property type="protein sequence ID" value="OGM53940.1"/>
    <property type="molecule type" value="Genomic_DNA"/>
</dbReference>
<evidence type="ECO:0000313" key="2">
    <source>
        <dbReference type="EMBL" id="OGM53940.1"/>
    </source>
</evidence>
<sequence length="116" mass="13199">MRITKLARSLALGWLDTNRIYAVSSVNSRSSAVARIWGLSKIWQETLGTGPAYIIETVSEKFDKLSDGQKDEVVLHEITHIPHNFSGALLPHTRRGKSNFHKKLDRLIASYRKNKR</sequence>
<dbReference type="Pfam" id="PF18894">
    <property type="entry name" value="PhageMetallopep"/>
    <property type="match status" value="1"/>
</dbReference>
<organism evidence="2 3">
    <name type="scientific">Candidatus Woesebacteria bacterium RIFCSPHIGHO2_12_FULL_41_24</name>
    <dbReference type="NCBI Taxonomy" id="1802510"/>
    <lineage>
        <taxon>Bacteria</taxon>
        <taxon>Candidatus Woeseibacteriota</taxon>
    </lineage>
</organism>